<organism evidence="1 2">
    <name type="scientific">Cronobacter phage CR8</name>
    <dbReference type="NCBI Taxonomy" id="1327934"/>
    <lineage>
        <taxon>Viruses</taxon>
        <taxon>Duplodnaviria</taxon>
        <taxon>Heunggongvirae</taxon>
        <taxon>Uroviricota</taxon>
        <taxon>Caudoviricetes</taxon>
        <taxon>Vequintavirinae</taxon>
        <taxon>Certrevirus</taxon>
        <taxon>Certrevirus CR8</taxon>
    </lineage>
</organism>
<evidence type="ECO:0000313" key="1">
    <source>
        <dbReference type="EMBL" id="AIA64656.1"/>
    </source>
</evidence>
<name>A0A060AGC7_9CAUD</name>
<evidence type="ECO:0000313" key="2">
    <source>
        <dbReference type="Proteomes" id="UP000026984"/>
    </source>
</evidence>
<accession>A0A060AGC7</accession>
<dbReference type="KEGG" id="vg:19686877"/>
<proteinExistence type="predicted"/>
<protein>
    <submittedName>
        <fullName evidence="1">Uncharacterized protein</fullName>
    </submittedName>
</protein>
<dbReference type="RefSeq" id="YP_009042363.1">
    <property type="nucleotide sequence ID" value="NC_024354.1"/>
</dbReference>
<keyword evidence="2" id="KW-1185">Reference proteome</keyword>
<reference evidence="1 2" key="1">
    <citation type="submission" date="2013-04" db="EMBL/GenBank/DDBJ databases">
        <title>Complete Genome Sequence of Cronobacter sakazakii Bacteriophage CR8.</title>
        <authorList>
            <person name="Kim Y."/>
            <person name="Shin H."/>
            <person name="Ryu S."/>
        </authorList>
    </citation>
    <scope>NUCLEOTIDE SEQUENCE [LARGE SCALE GENOMIC DNA]</scope>
</reference>
<sequence length="120" mass="13253">MDIRKIVPQFMVRQGLGDCECHINDSCDCMPELILTRNGLSGFGVGHWTYTDDTCPADIADGGKAYWCEFLGLPGFWATGEDDAAETLLERLDMMGQSATINFRNTKQASAVIAELEKNK</sequence>
<dbReference type="EMBL" id="KC954774">
    <property type="protein sequence ID" value="AIA64656.1"/>
    <property type="molecule type" value="Genomic_DNA"/>
</dbReference>
<dbReference type="GeneID" id="19686877"/>
<gene>
    <name evidence="1" type="ORF">CR8_126</name>
</gene>
<dbReference type="Proteomes" id="UP000026984">
    <property type="component" value="Segment"/>
</dbReference>